<dbReference type="InterPro" id="IPR037219">
    <property type="entry name" value="Peptidase_M41-like"/>
</dbReference>
<dbReference type="AlphaFoldDB" id="A0AA88IB97"/>
<name>A0AA88IB97_ARTSF</name>
<protein>
    <recommendedName>
        <fullName evidence="2">Peptidase M41 domain-containing protein</fullName>
    </recommendedName>
</protein>
<evidence type="ECO:0000259" key="2">
    <source>
        <dbReference type="Pfam" id="PF01434"/>
    </source>
</evidence>
<dbReference type="GO" id="GO:0031410">
    <property type="term" value="C:cytoplasmic vesicle"/>
    <property type="evidence" value="ECO:0007669"/>
    <property type="project" value="TreeGrafter"/>
</dbReference>
<feature type="region of interest" description="Disordered" evidence="1">
    <location>
        <begin position="122"/>
        <end position="146"/>
    </location>
</feature>
<gene>
    <name evidence="3" type="ORF">QYM36_005856</name>
</gene>
<dbReference type="GO" id="GO:0032483">
    <property type="term" value="P:regulation of Rab protein signal transduction"/>
    <property type="evidence" value="ECO:0007669"/>
    <property type="project" value="TreeGrafter"/>
</dbReference>
<evidence type="ECO:0000313" key="3">
    <source>
        <dbReference type="EMBL" id="KAK2718657.1"/>
    </source>
</evidence>
<dbReference type="GO" id="GO:0006508">
    <property type="term" value="P:proteolysis"/>
    <property type="evidence" value="ECO:0007669"/>
    <property type="project" value="InterPro"/>
</dbReference>
<feature type="compositionally biased region" description="Basic and acidic residues" evidence="1">
    <location>
        <begin position="129"/>
        <end position="144"/>
    </location>
</feature>
<reference evidence="3" key="1">
    <citation type="submission" date="2023-07" db="EMBL/GenBank/DDBJ databases">
        <title>Chromosome-level genome assembly of Artemia franciscana.</title>
        <authorList>
            <person name="Jo E."/>
        </authorList>
    </citation>
    <scope>NUCLEOTIDE SEQUENCE</scope>
    <source>
        <tissue evidence="3">Whole body</tissue>
    </source>
</reference>
<feature type="non-terminal residue" evidence="3">
    <location>
        <position position="533"/>
    </location>
</feature>
<dbReference type="GO" id="GO:0005085">
    <property type="term" value="F:guanyl-nucleotide exchange factor activity"/>
    <property type="evidence" value="ECO:0007669"/>
    <property type="project" value="UniProtKB-ARBA"/>
</dbReference>
<keyword evidence="4" id="KW-1185">Reference proteome</keyword>
<dbReference type="InterPro" id="IPR000642">
    <property type="entry name" value="Peptidase_M41"/>
</dbReference>
<feature type="domain" description="Peptidase M41" evidence="2">
    <location>
        <begin position="1"/>
        <end position="94"/>
    </location>
</feature>
<dbReference type="Proteomes" id="UP001187531">
    <property type="component" value="Unassembled WGS sequence"/>
</dbReference>
<dbReference type="GO" id="GO:0004176">
    <property type="term" value="F:ATP-dependent peptidase activity"/>
    <property type="evidence" value="ECO:0007669"/>
    <property type="project" value="InterPro"/>
</dbReference>
<dbReference type="EMBL" id="JAVRJZ010000009">
    <property type="protein sequence ID" value="KAK2718657.1"/>
    <property type="molecule type" value="Genomic_DNA"/>
</dbReference>
<dbReference type="GO" id="GO:0005524">
    <property type="term" value="F:ATP binding"/>
    <property type="evidence" value="ECO:0007669"/>
    <property type="project" value="InterPro"/>
</dbReference>
<organism evidence="3 4">
    <name type="scientific">Artemia franciscana</name>
    <name type="common">Brine shrimp</name>
    <name type="synonym">Artemia sanfranciscana</name>
    <dbReference type="NCBI Taxonomy" id="6661"/>
    <lineage>
        <taxon>Eukaryota</taxon>
        <taxon>Metazoa</taxon>
        <taxon>Ecdysozoa</taxon>
        <taxon>Arthropoda</taxon>
        <taxon>Crustacea</taxon>
        <taxon>Branchiopoda</taxon>
        <taxon>Anostraca</taxon>
        <taxon>Artemiidae</taxon>
        <taxon>Artemia</taxon>
    </lineage>
</organism>
<dbReference type="Gene3D" id="1.20.58.760">
    <property type="entry name" value="Peptidase M41"/>
    <property type="match status" value="1"/>
</dbReference>
<feature type="compositionally biased region" description="Polar residues" evidence="1">
    <location>
        <begin position="256"/>
        <end position="267"/>
    </location>
</feature>
<dbReference type="GO" id="GO:0004222">
    <property type="term" value="F:metalloendopeptidase activity"/>
    <property type="evidence" value="ECO:0007669"/>
    <property type="project" value="InterPro"/>
</dbReference>
<feature type="region of interest" description="Disordered" evidence="1">
    <location>
        <begin position="234"/>
        <end position="267"/>
    </location>
</feature>
<dbReference type="PANTHER" id="PTHR12296:SF30">
    <property type="entry name" value="DENN DOMAIN-CONTAINING PROTEIN CRAG"/>
    <property type="match status" value="1"/>
</dbReference>
<accession>A0AA88IB97</accession>
<dbReference type="SUPFAM" id="SSF140990">
    <property type="entry name" value="FtsH protease domain-like"/>
    <property type="match status" value="1"/>
</dbReference>
<dbReference type="PANTHER" id="PTHR12296">
    <property type="entry name" value="DENN DOMAIN-CONTAINING PROTEIN 4"/>
    <property type="match status" value="1"/>
</dbReference>
<dbReference type="InterPro" id="IPR051696">
    <property type="entry name" value="DENN_Domain_GEFs"/>
</dbReference>
<proteinExistence type="predicted"/>
<evidence type="ECO:0000313" key="4">
    <source>
        <dbReference type="Proteomes" id="UP001187531"/>
    </source>
</evidence>
<evidence type="ECO:0000256" key="1">
    <source>
        <dbReference type="SAM" id="MobiDB-lite"/>
    </source>
</evidence>
<comment type="caution">
    <text evidence="3">The sequence shown here is derived from an EMBL/GenBank/DDBJ whole genome shotgun (WGS) entry which is preliminary data.</text>
</comment>
<sequence>MDSMMGGRAAEELTFGTEKITSGASSDLKSATAIAKHMVKDLGMSEKVGLRTFDDNGNNIVAVSDLSPQTSEMIDSEIHKILQVSLYVACLASIEDLNESFGSSSWGVNWLRRASSADILSQSQASVSSDRESQDGVESRKDGDYGGLSTSLSSLLDTALGRNETQTSVDPADVEIHITSASKCHNCGNAVYDEDIIAGWSADESNLNTRCPYCYTNIVASLSIQIQDWRHLRRGRSTGGSSTSLIDKKDRRRRNSNQSGTDSGFCSVENTAKGHRRCDSEGAKSICSDSSLARRPRSISDCLDRLVEQVPDREEQTPRLHQPITVPFISPLVVRRELEYVLRHEGDDTLSSPGFVDEHGVIYWNMIWYFERVGLQSHMPKLCLGSKVFCVESGDSDSEDERRQSTVSVHCKWDNLRIHEENVCPLYQLWKRCNIPLVSTDQIDEEFIEKKQLVSEILALGQSGEVAAAIRKLIDEKSSRRGRLIGLYRDILFLEMKALGREHIDLDAYDRQYSSAYESVRGLRGLYPTDQPL</sequence>
<dbReference type="Pfam" id="PF01434">
    <property type="entry name" value="Peptidase_M41"/>
    <property type="match status" value="1"/>
</dbReference>